<sequence length="136" mass="15319">MKPYSILIVEDEAPLNKALVSRFLNLGYTVYESNNGTDALKLAFEHKPTVILLDLNMPKMDGVTFLEYLREDSWGKTALVLVLTNLDPAPEMIESLSVTKPAYYLVKAEWELTDIVTKVEEIISTNLDSPETEPQV</sequence>
<dbReference type="STRING" id="1617427.UZ20_WS6002001023"/>
<protein>
    <submittedName>
        <fullName evidence="4">Putative transcriptional regulatory protein pdtaR</fullName>
    </submittedName>
</protein>
<feature type="modified residue" description="4-aspartylphosphate" evidence="2">
    <location>
        <position position="54"/>
    </location>
</feature>
<dbReference type="Pfam" id="PF00072">
    <property type="entry name" value="Response_reg"/>
    <property type="match status" value="1"/>
</dbReference>
<evidence type="ECO:0000256" key="2">
    <source>
        <dbReference type="PROSITE-ProRule" id="PRU00169"/>
    </source>
</evidence>
<dbReference type="Gene3D" id="3.40.50.2300">
    <property type="match status" value="1"/>
</dbReference>
<gene>
    <name evidence="4" type="primary">pdtaR</name>
    <name evidence="4" type="ORF">UZ20_WS6002001023</name>
</gene>
<dbReference type="GO" id="GO:0000160">
    <property type="term" value="P:phosphorelay signal transduction system"/>
    <property type="evidence" value="ECO:0007669"/>
    <property type="project" value="InterPro"/>
</dbReference>
<dbReference type="InterPro" id="IPR050595">
    <property type="entry name" value="Bact_response_regulator"/>
</dbReference>
<reference evidence="4 5" key="1">
    <citation type="submission" date="2015-02" db="EMBL/GenBank/DDBJ databases">
        <title>Improved understanding of the partial-nitritation anammox process through 23 genomes representing the majority of the microbial community.</title>
        <authorList>
            <person name="Speth D.R."/>
            <person name="In T Zandt M."/>
            <person name="Guerrero Cruz S."/>
            <person name="Jetten M.S."/>
            <person name="Dutilh B.E."/>
        </authorList>
    </citation>
    <scope>NUCLEOTIDE SEQUENCE [LARGE SCALE GENOMIC DNA]</scope>
    <source>
        <strain evidence="4">OLB21</strain>
    </source>
</reference>
<evidence type="ECO:0000313" key="5">
    <source>
        <dbReference type="Proteomes" id="UP000070449"/>
    </source>
</evidence>
<evidence type="ECO:0000313" key="4">
    <source>
        <dbReference type="EMBL" id="KXK07969.1"/>
    </source>
</evidence>
<evidence type="ECO:0000259" key="3">
    <source>
        <dbReference type="PROSITE" id="PS50110"/>
    </source>
</evidence>
<dbReference type="PANTHER" id="PTHR44591">
    <property type="entry name" value="STRESS RESPONSE REGULATOR PROTEIN 1"/>
    <property type="match status" value="1"/>
</dbReference>
<evidence type="ECO:0000256" key="1">
    <source>
        <dbReference type="ARBA" id="ARBA00022553"/>
    </source>
</evidence>
<dbReference type="SUPFAM" id="SSF52172">
    <property type="entry name" value="CheY-like"/>
    <property type="match status" value="1"/>
</dbReference>
<dbReference type="InterPro" id="IPR011006">
    <property type="entry name" value="CheY-like_superfamily"/>
</dbReference>
<dbReference type="PANTHER" id="PTHR44591:SF3">
    <property type="entry name" value="RESPONSE REGULATORY DOMAIN-CONTAINING PROTEIN"/>
    <property type="match status" value="1"/>
</dbReference>
<dbReference type="InterPro" id="IPR001789">
    <property type="entry name" value="Sig_transdc_resp-reg_receiver"/>
</dbReference>
<comment type="caution">
    <text evidence="4">The sequence shown here is derived from an EMBL/GenBank/DDBJ whole genome shotgun (WGS) entry which is preliminary data.</text>
</comment>
<keyword evidence="1 2" id="KW-0597">Phosphoprotein</keyword>
<name>A0A136KEY1_9BACT</name>
<dbReference type="AlphaFoldDB" id="A0A136KEY1"/>
<accession>A0A136KEY1</accession>
<feature type="domain" description="Response regulatory" evidence="3">
    <location>
        <begin position="5"/>
        <end position="123"/>
    </location>
</feature>
<organism evidence="4 5">
    <name type="scientific">candidate division WS6 bacterium OLB21</name>
    <dbReference type="NCBI Taxonomy" id="1617427"/>
    <lineage>
        <taxon>Bacteria</taxon>
        <taxon>Candidatus Dojkabacteria</taxon>
    </lineage>
</organism>
<dbReference type="Proteomes" id="UP000070449">
    <property type="component" value="Unassembled WGS sequence"/>
</dbReference>
<dbReference type="EMBL" id="JYPD01000027">
    <property type="protein sequence ID" value="KXK07969.1"/>
    <property type="molecule type" value="Genomic_DNA"/>
</dbReference>
<dbReference type="SMART" id="SM00448">
    <property type="entry name" value="REC"/>
    <property type="match status" value="1"/>
</dbReference>
<proteinExistence type="predicted"/>
<dbReference type="PROSITE" id="PS50110">
    <property type="entry name" value="RESPONSE_REGULATORY"/>
    <property type="match status" value="1"/>
</dbReference>